<dbReference type="GO" id="GO:0031625">
    <property type="term" value="F:ubiquitin protein ligase binding"/>
    <property type="evidence" value="ECO:0007669"/>
    <property type="project" value="Ensembl"/>
</dbReference>
<dbReference type="GO" id="GO:0051204">
    <property type="term" value="P:protein insertion into mitochondrial membrane"/>
    <property type="evidence" value="ECO:0007669"/>
    <property type="project" value="Ensembl"/>
</dbReference>
<dbReference type="GO" id="GO:0043065">
    <property type="term" value="P:positive regulation of apoptotic process"/>
    <property type="evidence" value="ECO:0007669"/>
    <property type="project" value="Ensembl"/>
</dbReference>
<gene>
    <name evidence="3" type="primary">MOAP1</name>
</gene>
<dbReference type="AlphaFoldDB" id="A0A8C5VKX8"/>
<name>A0A8C5VKX8_MICMU</name>
<dbReference type="PANTHER" id="PTHR23095:SF14">
    <property type="entry name" value="MODULATOR OF APOPTOSIS 1"/>
    <property type="match status" value="1"/>
</dbReference>
<dbReference type="GO" id="GO:0008630">
    <property type="term" value="P:intrinsic apoptotic signaling pathway in response to DNA damage"/>
    <property type="evidence" value="ECO:0007669"/>
    <property type="project" value="Ensembl"/>
</dbReference>
<feature type="domain" description="Paraneoplastic antigen Ma-like C-terminal" evidence="1">
    <location>
        <begin position="148"/>
        <end position="289"/>
    </location>
</feature>
<dbReference type="Ensembl" id="ENSMICT00000000778.3">
    <property type="protein sequence ID" value="ENSMICP00000022640.1"/>
    <property type="gene ID" value="ENSMICG00000000782.3"/>
</dbReference>
<dbReference type="GO" id="GO:0097192">
    <property type="term" value="P:extrinsic apoptotic signaling pathway in absence of ligand"/>
    <property type="evidence" value="ECO:0007669"/>
    <property type="project" value="Ensembl"/>
</dbReference>
<reference evidence="3" key="2">
    <citation type="submission" date="2025-08" db="UniProtKB">
        <authorList>
            <consortium name="Ensembl"/>
        </authorList>
    </citation>
    <scope>IDENTIFICATION</scope>
</reference>
<dbReference type="GO" id="GO:0090200">
    <property type="term" value="P:positive regulation of release of cytochrome c from mitochondria"/>
    <property type="evidence" value="ECO:0007669"/>
    <property type="project" value="Ensembl"/>
</dbReference>
<dbReference type="InterPro" id="IPR048271">
    <property type="entry name" value="PNMA_N"/>
</dbReference>
<dbReference type="GO" id="GO:0005741">
    <property type="term" value="C:mitochondrial outer membrane"/>
    <property type="evidence" value="ECO:0007669"/>
    <property type="project" value="Ensembl"/>
</dbReference>
<proteinExistence type="predicted"/>
<dbReference type="Pfam" id="PF20846">
    <property type="entry name" value="PNMA_N"/>
    <property type="match status" value="1"/>
</dbReference>
<sequence length="320" mass="36513">RLLEDWCRGMDMNSRKPVAEIEEALRAGLAPLGKYRLLGRMFRRDENRKVALVGLTEETVHALVPKEISGKGVIWRVIFKPPDPDNGFLKGEGMTVGELTRALGYENDPFDLDQDMISEIRALVLAQALDEALKPTLQYLNYKKLRVFSGRDPPEPEEEEFGPWLFHTTQMMKAWQVSDAEKRRRLLESLRGPAFDVIRVLKISSPLITVLECLQALEQVFGVIYNPRELQVKYLTTYQKDEEKLSAYILRLEPLLQKLIQRGAIERDIVNQACLDQIVAGAVHRTVRRLFDLPKDGPDGEAVEDEEEALFQAGLGEHFT</sequence>
<dbReference type="Pfam" id="PF14893">
    <property type="entry name" value="PNMA"/>
    <property type="match status" value="1"/>
</dbReference>
<dbReference type="GO" id="GO:0008625">
    <property type="term" value="P:extrinsic apoptotic signaling pathway via death domain receptors"/>
    <property type="evidence" value="ECO:0007669"/>
    <property type="project" value="Ensembl"/>
</dbReference>
<evidence type="ECO:0000259" key="1">
    <source>
        <dbReference type="Pfam" id="PF14893"/>
    </source>
</evidence>
<dbReference type="GO" id="GO:0005829">
    <property type="term" value="C:cytosol"/>
    <property type="evidence" value="ECO:0007669"/>
    <property type="project" value="Ensembl"/>
</dbReference>
<dbReference type="PANTHER" id="PTHR23095">
    <property type="entry name" value="PARANEOPLASTIC ANTIGEN"/>
    <property type="match status" value="1"/>
</dbReference>
<evidence type="ECO:0000313" key="4">
    <source>
        <dbReference type="Proteomes" id="UP000694394"/>
    </source>
</evidence>
<dbReference type="Proteomes" id="UP000694394">
    <property type="component" value="Chromosome 3"/>
</dbReference>
<dbReference type="InterPro" id="IPR048270">
    <property type="entry name" value="PNMA_C"/>
</dbReference>
<dbReference type="InterPro" id="IPR026523">
    <property type="entry name" value="PNMA"/>
</dbReference>
<dbReference type="GeneTree" id="ENSGT01030000234522"/>
<evidence type="ECO:0000259" key="2">
    <source>
        <dbReference type="Pfam" id="PF20846"/>
    </source>
</evidence>
<reference evidence="3" key="1">
    <citation type="submission" date="2016-12" db="EMBL/GenBank/DDBJ databases">
        <title>Mouse lemur reference genome and diversity panel.</title>
        <authorList>
            <person name="Harris R."/>
            <person name="Larsen P."/>
            <person name="Liu Y."/>
            <person name="Hughes D.S."/>
            <person name="Murali S."/>
            <person name="Raveendran M."/>
            <person name="Korchina V."/>
            <person name="Wang M."/>
            <person name="Jhangiani S."/>
            <person name="Bandaranaike D."/>
            <person name="Bellair M."/>
            <person name="Blankenburg K."/>
            <person name="Chao H."/>
            <person name="Dahdouli M."/>
            <person name="Dinh H."/>
            <person name="Doddapaneni H."/>
            <person name="English A."/>
            <person name="Firestine M."/>
            <person name="Gnanaolivu R."/>
            <person name="Gross S."/>
            <person name="Hernandez B."/>
            <person name="Javaid M."/>
            <person name="Jayaseelan J."/>
            <person name="Jones J."/>
            <person name="Khan Z."/>
            <person name="Kovar C."/>
            <person name="Kurapati P."/>
            <person name="Le B."/>
            <person name="Lee S."/>
            <person name="Li M."/>
            <person name="Mathew T."/>
            <person name="Narasimhan A."/>
            <person name="Ngo D."/>
            <person name="Nguyen L."/>
            <person name="Okwuonu G."/>
            <person name="Ongeri F."/>
            <person name="Osuji N."/>
            <person name="Pu L.-L."/>
            <person name="Puazo M."/>
            <person name="Quiroz J."/>
            <person name="Raj R."/>
            <person name="Rajbhandari K."/>
            <person name="Reid J.G."/>
            <person name="Santibanez J."/>
            <person name="Sexton D."/>
            <person name="Skinner E."/>
            <person name="Vee V."/>
            <person name="Weissenberger G."/>
            <person name="Wu Y."/>
            <person name="Xin Y."/>
            <person name="Han Y."/>
            <person name="Campbell C."/>
            <person name="Brown A."/>
            <person name="Sullivan B."/>
            <person name="Shelton J."/>
            <person name="Brown S."/>
            <person name="Dudchenko O."/>
            <person name="Machol I."/>
            <person name="Durand N."/>
            <person name="Shamim M."/>
            <person name="Lieberman A."/>
            <person name="Muzny D.M."/>
            <person name="Richards S."/>
            <person name="Yoder A."/>
            <person name="Worley K.C."/>
            <person name="Rogers J."/>
            <person name="Gibbs R.A."/>
        </authorList>
    </citation>
    <scope>NUCLEOTIDE SEQUENCE [LARGE SCALE GENOMIC DNA]</scope>
</reference>
<evidence type="ECO:0000313" key="3">
    <source>
        <dbReference type="Ensembl" id="ENSMICP00000022640.1"/>
    </source>
</evidence>
<protein>
    <submittedName>
        <fullName evidence="3">Modulator of apoptosis 1</fullName>
    </submittedName>
</protein>
<accession>A0A8C5VKX8</accession>
<organism evidence="3 4">
    <name type="scientific">Microcebus murinus</name>
    <name type="common">Gray mouse lemur</name>
    <name type="synonym">Lemur murinus</name>
    <dbReference type="NCBI Taxonomy" id="30608"/>
    <lineage>
        <taxon>Eukaryota</taxon>
        <taxon>Metazoa</taxon>
        <taxon>Chordata</taxon>
        <taxon>Craniata</taxon>
        <taxon>Vertebrata</taxon>
        <taxon>Euteleostomi</taxon>
        <taxon>Mammalia</taxon>
        <taxon>Eutheria</taxon>
        <taxon>Euarchontoglires</taxon>
        <taxon>Primates</taxon>
        <taxon>Strepsirrhini</taxon>
        <taxon>Lemuriformes</taxon>
        <taxon>Cheirogaleidae</taxon>
        <taxon>Microcebus</taxon>
    </lineage>
</organism>
<keyword evidence="4" id="KW-1185">Reference proteome</keyword>
<dbReference type="EMBL" id="ABDC03003487">
    <property type="status" value="NOT_ANNOTATED_CDS"/>
    <property type="molecule type" value="Genomic_DNA"/>
</dbReference>
<feature type="domain" description="Paraneoplastic antigen Ma-like N-terminal" evidence="2">
    <location>
        <begin position="2"/>
        <end position="78"/>
    </location>
</feature>
<reference evidence="3" key="3">
    <citation type="submission" date="2025-09" db="UniProtKB">
        <authorList>
            <consortium name="Ensembl"/>
        </authorList>
    </citation>
    <scope>IDENTIFICATION</scope>
</reference>
<dbReference type="GO" id="GO:2000786">
    <property type="term" value="P:positive regulation of autophagosome assembly"/>
    <property type="evidence" value="ECO:0007669"/>
    <property type="project" value="Ensembl"/>
</dbReference>